<organism evidence="7 8">
    <name type="scientific">Marinitenerispora sediminis</name>
    <dbReference type="NCBI Taxonomy" id="1931232"/>
    <lineage>
        <taxon>Bacteria</taxon>
        <taxon>Bacillati</taxon>
        <taxon>Actinomycetota</taxon>
        <taxon>Actinomycetes</taxon>
        <taxon>Streptosporangiales</taxon>
        <taxon>Nocardiopsidaceae</taxon>
        <taxon>Marinitenerispora</taxon>
    </lineage>
</organism>
<dbReference type="Proteomes" id="UP000253318">
    <property type="component" value="Unassembled WGS sequence"/>
</dbReference>
<dbReference type="InterPro" id="IPR036196">
    <property type="entry name" value="Ptyr_pPase_sf"/>
</dbReference>
<comment type="similarity">
    <text evidence="1">Belongs to the low molecular weight phosphotyrosine protein phosphatase family.</text>
</comment>
<keyword evidence="8" id="KW-1185">Reference proteome</keyword>
<dbReference type="Gene3D" id="3.40.50.2300">
    <property type="match status" value="1"/>
</dbReference>
<dbReference type="GO" id="GO:0004725">
    <property type="term" value="F:protein tyrosine phosphatase activity"/>
    <property type="evidence" value="ECO:0007669"/>
    <property type="project" value="UniProtKB-EC"/>
</dbReference>
<dbReference type="InterPro" id="IPR050438">
    <property type="entry name" value="LMW_PTPase"/>
</dbReference>
<feature type="domain" description="Phosphotyrosine protein phosphatase I" evidence="6">
    <location>
        <begin position="13"/>
        <end position="164"/>
    </location>
</feature>
<feature type="active site" description="Proton donor" evidence="5">
    <location>
        <position position="138"/>
    </location>
</feature>
<comment type="caution">
    <text evidence="7">The sequence shown here is derived from an EMBL/GenBank/DDBJ whole genome shotgun (WGS) entry which is preliminary data.</text>
</comment>
<reference evidence="7 8" key="1">
    <citation type="submission" date="2018-04" db="EMBL/GenBank/DDBJ databases">
        <title>Novel actinobacteria from marine sediment.</title>
        <authorList>
            <person name="Ng Z.Y."/>
            <person name="Tan G.Y.A."/>
        </authorList>
    </citation>
    <scope>NUCLEOTIDE SEQUENCE [LARGE SCALE GENOMIC DNA]</scope>
    <source>
        <strain evidence="7 8">TPS81</strain>
    </source>
</reference>
<evidence type="ECO:0000256" key="1">
    <source>
        <dbReference type="ARBA" id="ARBA00011063"/>
    </source>
</evidence>
<evidence type="ECO:0000256" key="3">
    <source>
        <dbReference type="ARBA" id="ARBA00022801"/>
    </source>
</evidence>
<evidence type="ECO:0000259" key="6">
    <source>
        <dbReference type="SMART" id="SM00226"/>
    </source>
</evidence>
<dbReference type="SMART" id="SM00226">
    <property type="entry name" value="LMWPc"/>
    <property type="match status" value="1"/>
</dbReference>
<dbReference type="RefSeq" id="WP_114397518.1">
    <property type="nucleotide sequence ID" value="NZ_QEIM01000039.1"/>
</dbReference>
<keyword evidence="4" id="KW-0904">Protein phosphatase</keyword>
<evidence type="ECO:0000256" key="2">
    <source>
        <dbReference type="ARBA" id="ARBA00013064"/>
    </source>
</evidence>
<feature type="active site" evidence="5">
    <location>
        <position position="25"/>
    </location>
</feature>
<sequence>MSLPEPLDPAGPYRVCLVCLGNICRSPMAEKVLMADLERAGLDGVVRVDSAGTGSWHIGADMDPRAATTLRVHGYPVDHVARRFDPAWFATRDLVLAMDTDNLADLRALAPDPATAGERIRLFRSFAPGAGAHPEVPDPYYGGDDGFGAVLNMIETAAKGLTGELAALLDARDRRG</sequence>
<dbReference type="Pfam" id="PF01451">
    <property type="entry name" value="LMWPc"/>
    <property type="match status" value="1"/>
</dbReference>
<dbReference type="InterPro" id="IPR017867">
    <property type="entry name" value="Tyr_phospatase_low_mol_wt"/>
</dbReference>
<dbReference type="InterPro" id="IPR023485">
    <property type="entry name" value="Ptyr_pPase"/>
</dbReference>
<evidence type="ECO:0000256" key="4">
    <source>
        <dbReference type="ARBA" id="ARBA00022912"/>
    </source>
</evidence>
<evidence type="ECO:0000313" key="8">
    <source>
        <dbReference type="Proteomes" id="UP000253318"/>
    </source>
</evidence>
<dbReference type="PRINTS" id="PR00719">
    <property type="entry name" value="LMWPTPASE"/>
</dbReference>
<feature type="active site" evidence="5">
    <location>
        <position position="19"/>
    </location>
</feature>
<keyword evidence="3" id="KW-0378">Hydrolase</keyword>
<evidence type="ECO:0000256" key="5">
    <source>
        <dbReference type="PIRSR" id="PIRSR617867-1"/>
    </source>
</evidence>
<dbReference type="EC" id="3.1.3.48" evidence="2"/>
<accession>A0A368T6U6</accession>
<name>A0A368T6U6_9ACTN</name>
<evidence type="ECO:0000313" key="7">
    <source>
        <dbReference type="EMBL" id="RCV59362.1"/>
    </source>
</evidence>
<dbReference type="OrthoDB" id="9784339at2"/>
<protein>
    <recommendedName>
        <fullName evidence="2">protein-tyrosine-phosphatase</fullName>
        <ecNumber evidence="2">3.1.3.48</ecNumber>
    </recommendedName>
</protein>
<dbReference type="SUPFAM" id="SSF52788">
    <property type="entry name" value="Phosphotyrosine protein phosphatases I"/>
    <property type="match status" value="1"/>
</dbReference>
<dbReference type="EMBL" id="QEIN01000062">
    <property type="protein sequence ID" value="RCV59362.1"/>
    <property type="molecule type" value="Genomic_DNA"/>
</dbReference>
<dbReference type="PANTHER" id="PTHR11717">
    <property type="entry name" value="LOW MOLECULAR WEIGHT PROTEIN TYROSINE PHOSPHATASE"/>
    <property type="match status" value="1"/>
</dbReference>
<proteinExistence type="inferred from homology"/>
<gene>
    <name evidence="7" type="ORF">DEF24_09820</name>
</gene>
<dbReference type="AlphaFoldDB" id="A0A368T6U6"/>
<dbReference type="CDD" id="cd16343">
    <property type="entry name" value="LMWPTP"/>
    <property type="match status" value="1"/>
</dbReference>
<dbReference type="PANTHER" id="PTHR11717:SF7">
    <property type="entry name" value="LOW MOLECULAR WEIGHT PHOSPHOTYROSINE PROTEIN PHOSPHATASE"/>
    <property type="match status" value="1"/>
</dbReference>